<evidence type="ECO:0000256" key="1">
    <source>
        <dbReference type="SAM" id="Coils"/>
    </source>
</evidence>
<dbReference type="RefSeq" id="XP_010915555.1">
    <property type="nucleotide sequence ID" value="XM_010917253.3"/>
</dbReference>
<dbReference type="OrthoDB" id="1425929at2759"/>
<proteinExistence type="predicted"/>
<sequence>MATSNKRIVEIHDVDEQASGPGGDGAKPVSVFGWMGTAVKGAGSACFHMLTGPAAGPLILACVCAALAYGTKRPRKLPVLHRSMSIAALHGGEVALERILDAQEARVNEAALKSAADRMRELLAADPKTISYRELHRVAAKLEMSGREDEAIEMLQKAVEEAEKKKQPHEAHELQMVLVEMLIYKGEYQRALQCKCLQWKCQKDEENSDARGPLYMAIIYSITGDKRAKECYERFRDIRRRFHWPDSIAEGSPLYDIMVDFDKFVTAADKLKKEIEHAKTMHK</sequence>
<dbReference type="PANTHER" id="PTHR36350:SF3">
    <property type="entry name" value="TRANSMEMBRANE PROTEIN"/>
    <property type="match status" value="1"/>
</dbReference>
<evidence type="ECO:0000313" key="3">
    <source>
        <dbReference type="RefSeq" id="XP_010915555.1"/>
    </source>
</evidence>
<dbReference type="PANTHER" id="PTHR36350">
    <property type="entry name" value="TRANSMEMBRANE PROTEIN"/>
    <property type="match status" value="1"/>
</dbReference>
<feature type="coiled-coil region" evidence="1">
    <location>
        <begin position="145"/>
        <end position="172"/>
    </location>
</feature>
<dbReference type="GeneID" id="105040634"/>
<keyword evidence="1" id="KW-0175">Coiled coil</keyword>
<evidence type="ECO:0000313" key="2">
    <source>
        <dbReference type="Proteomes" id="UP000504607"/>
    </source>
</evidence>
<organism evidence="2 3">
    <name type="scientific">Elaeis guineensis var. tenera</name>
    <name type="common">Oil palm</name>
    <dbReference type="NCBI Taxonomy" id="51953"/>
    <lineage>
        <taxon>Eukaryota</taxon>
        <taxon>Viridiplantae</taxon>
        <taxon>Streptophyta</taxon>
        <taxon>Embryophyta</taxon>
        <taxon>Tracheophyta</taxon>
        <taxon>Spermatophyta</taxon>
        <taxon>Magnoliopsida</taxon>
        <taxon>Liliopsida</taxon>
        <taxon>Arecaceae</taxon>
        <taxon>Arecoideae</taxon>
        <taxon>Cocoseae</taxon>
        <taxon>Elaeidinae</taxon>
        <taxon>Elaeis</taxon>
    </lineage>
</organism>
<dbReference type="SUPFAM" id="SSF48452">
    <property type="entry name" value="TPR-like"/>
    <property type="match status" value="1"/>
</dbReference>
<gene>
    <name evidence="3" type="primary">LOC105040634</name>
</gene>
<dbReference type="Proteomes" id="UP000504607">
    <property type="component" value="Chromosome 3"/>
</dbReference>
<dbReference type="InterPro" id="IPR011990">
    <property type="entry name" value="TPR-like_helical_dom_sf"/>
</dbReference>
<protein>
    <submittedName>
        <fullName evidence="3">Uncharacterized protein LOC105040634 isoform X1</fullName>
    </submittedName>
</protein>
<accession>A0A6I9QUZ6</accession>
<dbReference type="InParanoid" id="A0A6I9QUZ6"/>
<dbReference type="AlphaFoldDB" id="A0A6I9QUZ6"/>
<dbReference type="Gene3D" id="1.25.40.10">
    <property type="entry name" value="Tetratricopeptide repeat domain"/>
    <property type="match status" value="1"/>
</dbReference>
<keyword evidence="2" id="KW-1185">Reference proteome</keyword>
<dbReference type="KEGG" id="egu:105040634"/>
<name>A0A6I9QUZ6_ELAGV</name>
<reference evidence="3" key="1">
    <citation type="submission" date="2025-08" db="UniProtKB">
        <authorList>
            <consortium name="RefSeq"/>
        </authorList>
    </citation>
    <scope>IDENTIFICATION</scope>
</reference>